<keyword evidence="1" id="KW-1133">Transmembrane helix</keyword>
<keyword evidence="1" id="KW-0472">Membrane</keyword>
<dbReference type="Proteomes" id="UP000237752">
    <property type="component" value="Unassembled WGS sequence"/>
</dbReference>
<dbReference type="InterPro" id="IPR038750">
    <property type="entry name" value="YczE/YyaS-like"/>
</dbReference>
<dbReference type="EMBL" id="PVUE01000005">
    <property type="protein sequence ID" value="PRZ42543.1"/>
    <property type="molecule type" value="Genomic_DNA"/>
</dbReference>
<dbReference type="Pfam" id="PF19700">
    <property type="entry name" value="DUF6198"/>
    <property type="match status" value="1"/>
</dbReference>
<feature type="transmembrane region" description="Helical" evidence="1">
    <location>
        <begin position="97"/>
        <end position="120"/>
    </location>
</feature>
<evidence type="ECO:0000313" key="3">
    <source>
        <dbReference type="Proteomes" id="UP000237752"/>
    </source>
</evidence>
<keyword evidence="1" id="KW-0812">Transmembrane</keyword>
<evidence type="ECO:0000256" key="1">
    <source>
        <dbReference type="SAM" id="Phobius"/>
    </source>
</evidence>
<name>A0A2T1A1S7_9ACTN</name>
<proteinExistence type="predicted"/>
<gene>
    <name evidence="2" type="ORF">CLV47_105165</name>
</gene>
<protein>
    <submittedName>
        <fullName evidence="2">Putative membrane protein YczE</fullName>
    </submittedName>
</protein>
<dbReference type="AlphaFoldDB" id="A0A2T1A1S7"/>
<dbReference type="PANTHER" id="PTHR40078:SF1">
    <property type="entry name" value="INTEGRAL MEMBRANE PROTEIN"/>
    <property type="match status" value="1"/>
</dbReference>
<feature type="transmembrane region" description="Helical" evidence="1">
    <location>
        <begin position="141"/>
        <end position="162"/>
    </location>
</feature>
<sequence>MTKRLLQLLLGLVLYGVAIALMVRAAIGVAPWDVLTQGISRQTGWGFGLLTVVVGAAVLLAWIPLRERPGIGTVLNVLIVGPAAGFGLWLIPNITGIWARIPVFAAGLALLAVATGLYIGARFGAGPRDGLMTGIHRRTGWPLWVGRTLVELTVLGAGWAMGGNVGPGTVLFATLVGPLCNLTIPWFDHQKGARSRQPHATEPIAPVAIPAQDS</sequence>
<evidence type="ECO:0000313" key="2">
    <source>
        <dbReference type="EMBL" id="PRZ42543.1"/>
    </source>
</evidence>
<dbReference type="RefSeq" id="WP_202862463.1">
    <property type="nucleotide sequence ID" value="NZ_PVUE01000005.1"/>
</dbReference>
<reference evidence="2 3" key="1">
    <citation type="submission" date="2018-03" db="EMBL/GenBank/DDBJ databases">
        <title>Genomic Encyclopedia of Archaeal and Bacterial Type Strains, Phase II (KMG-II): from individual species to whole genera.</title>
        <authorList>
            <person name="Goeker M."/>
        </authorList>
    </citation>
    <scope>NUCLEOTIDE SEQUENCE [LARGE SCALE GENOMIC DNA]</scope>
    <source>
        <strain evidence="2 3">DSM 100065</strain>
    </source>
</reference>
<keyword evidence="3" id="KW-1185">Reference proteome</keyword>
<dbReference type="PANTHER" id="PTHR40078">
    <property type="entry name" value="INTEGRAL MEMBRANE PROTEIN-RELATED"/>
    <property type="match status" value="1"/>
</dbReference>
<accession>A0A2T1A1S7</accession>
<feature type="transmembrane region" description="Helical" evidence="1">
    <location>
        <begin position="70"/>
        <end position="91"/>
    </location>
</feature>
<feature type="transmembrane region" description="Helical" evidence="1">
    <location>
        <begin position="168"/>
        <end position="187"/>
    </location>
</feature>
<feature type="transmembrane region" description="Helical" evidence="1">
    <location>
        <begin position="44"/>
        <end position="63"/>
    </location>
</feature>
<comment type="caution">
    <text evidence="2">The sequence shown here is derived from an EMBL/GenBank/DDBJ whole genome shotgun (WGS) entry which is preliminary data.</text>
</comment>
<organism evidence="2 3">
    <name type="scientific">Antricoccus suffuscus</name>
    <dbReference type="NCBI Taxonomy" id="1629062"/>
    <lineage>
        <taxon>Bacteria</taxon>
        <taxon>Bacillati</taxon>
        <taxon>Actinomycetota</taxon>
        <taxon>Actinomycetes</taxon>
        <taxon>Geodermatophilales</taxon>
        <taxon>Antricoccaceae</taxon>
        <taxon>Antricoccus</taxon>
    </lineage>
</organism>